<dbReference type="GO" id="GO:0003677">
    <property type="term" value="F:DNA binding"/>
    <property type="evidence" value="ECO:0007669"/>
    <property type="project" value="InterPro"/>
</dbReference>
<feature type="domain" description="Restriction endonuclease type II EcoRII C-terminal" evidence="1">
    <location>
        <begin position="26"/>
        <end position="122"/>
    </location>
</feature>
<dbReference type="InterPro" id="IPR038365">
    <property type="entry name" value="EcoRII_C_sf"/>
</dbReference>
<sequence>MYTLLNYDFDSQGKVGRKIFDDVGLGKKVDSVLPSIENFKERRNKTIIGTMKTSLRERWQEVAEEIERTKIPEIHLLTVDEDISESKAAEMSKHNIVVVVYDWIANNEKLKDKRNIVSFEEYFFEEIPAMLNFWKV</sequence>
<evidence type="ECO:0000313" key="3">
    <source>
        <dbReference type="Proteomes" id="UP000077552"/>
    </source>
</evidence>
<dbReference type="EMBL" id="LXIE01000033">
    <property type="protein sequence ID" value="OAD90746.1"/>
    <property type="molecule type" value="Genomic_DNA"/>
</dbReference>
<dbReference type="SUPFAM" id="SSF52980">
    <property type="entry name" value="Restriction endonuclease-like"/>
    <property type="match status" value="1"/>
</dbReference>
<organism evidence="2 3">
    <name type="scientific">Aequorivita soesokkakensis</name>
    <dbReference type="NCBI Taxonomy" id="1385699"/>
    <lineage>
        <taxon>Bacteria</taxon>
        <taxon>Pseudomonadati</taxon>
        <taxon>Bacteroidota</taxon>
        <taxon>Flavobacteriia</taxon>
        <taxon>Flavobacteriales</taxon>
        <taxon>Flavobacteriaceae</taxon>
        <taxon>Aequorivita</taxon>
    </lineage>
</organism>
<dbReference type="InterPro" id="IPR011335">
    <property type="entry name" value="Restrct_endonuc-II-like"/>
</dbReference>
<dbReference type="InterPro" id="IPR015109">
    <property type="entry name" value="Restrct_endonuc_II_EcoRII_C"/>
</dbReference>
<dbReference type="Gene3D" id="3.40.91.80">
    <property type="match status" value="1"/>
</dbReference>
<evidence type="ECO:0000259" key="1">
    <source>
        <dbReference type="Pfam" id="PF09019"/>
    </source>
</evidence>
<name>A0A1A9LCP1_9FLAO</name>
<evidence type="ECO:0000313" key="2">
    <source>
        <dbReference type="EMBL" id="OAD90746.1"/>
    </source>
</evidence>
<dbReference type="Proteomes" id="UP000077552">
    <property type="component" value="Unassembled WGS sequence"/>
</dbReference>
<proteinExistence type="predicted"/>
<comment type="caution">
    <text evidence="2">The sequence shown here is derived from an EMBL/GenBank/DDBJ whole genome shotgun (WGS) entry which is preliminary data.</text>
</comment>
<dbReference type="GO" id="GO:0009307">
    <property type="term" value="P:DNA restriction-modification system"/>
    <property type="evidence" value="ECO:0007669"/>
    <property type="project" value="InterPro"/>
</dbReference>
<accession>A0A1A9LCP1</accession>
<reference evidence="2 3" key="1">
    <citation type="submission" date="2016-05" db="EMBL/GenBank/DDBJ databases">
        <title>Genome sequencing of Vitellibacter soesokkakensis RSSK-12.</title>
        <authorList>
            <person name="Thevarajoo S."/>
            <person name="Selvaratnam C."/>
            <person name="Goh K.M."/>
            <person name="Chan K.-G."/>
            <person name="Chong C.S."/>
        </authorList>
    </citation>
    <scope>NUCLEOTIDE SEQUENCE [LARGE SCALE GENOMIC DNA]</scope>
    <source>
        <strain evidence="2 3">RSSK-12</strain>
    </source>
</reference>
<keyword evidence="2" id="KW-0255">Endonuclease</keyword>
<keyword evidence="3" id="KW-1185">Reference proteome</keyword>
<dbReference type="Pfam" id="PF09019">
    <property type="entry name" value="EcoRII-C"/>
    <property type="match status" value="1"/>
</dbReference>
<dbReference type="GO" id="GO:0009036">
    <property type="term" value="F:type II site-specific deoxyribonuclease activity"/>
    <property type="evidence" value="ECO:0007669"/>
    <property type="project" value="InterPro"/>
</dbReference>
<keyword evidence="2" id="KW-0540">Nuclease</keyword>
<protein>
    <submittedName>
        <fullName evidence="2">Restriction endonuclease</fullName>
    </submittedName>
</protein>
<dbReference type="AlphaFoldDB" id="A0A1A9LCP1"/>
<gene>
    <name evidence="2" type="ORF">A7A78_14195</name>
</gene>
<keyword evidence="2" id="KW-0378">Hydrolase</keyword>